<dbReference type="InterPro" id="IPR001077">
    <property type="entry name" value="COMT_C"/>
</dbReference>
<dbReference type="Gene3D" id="3.40.50.150">
    <property type="entry name" value="Vaccinia Virus protein VP39"/>
    <property type="match status" value="1"/>
</dbReference>
<dbReference type="PANTHER" id="PTHR43712:SF17">
    <property type="entry name" value="O-METHYLTRANSFERASE"/>
    <property type="match status" value="1"/>
</dbReference>
<keyword evidence="6" id="KW-1185">Reference proteome</keyword>
<sequence>MSDSPDLSTAIAPTNSDAVPKLLSEIATTGDAYSKASNSILARRELLAKARELVRALESPRDMMLQHVWSQPCNIMAISFGVQTGLWTTMAKNGDGPQKAIDLARQLGIQEELLQRMMRHIAASGYIDMTAPDEYTPNSFSNPAILHPSFLRAHDWLREKGYTCPTDNLDTPFQAAHNTTLHLFAYLQANPPHAQQFQDHMQAYLLGRPQWMDEGFYPIQERVLDGFATAADIDDAVLFVDVAGGLGHYTEALLSKFPAIPGRLILQDLPPVIESIQELHPRIERMGYDFFTEQPVKGARVYYMHTVLHDWPDEKAAEIASGVKRAMQPGYSRLLVHENVIPPMAQDREQTTLDLIMMTHFGGKERSAAEWFDLLEGRCGLKVMKIWTPINGIESVIECERPE</sequence>
<dbReference type="GO" id="GO:0032259">
    <property type="term" value="P:methylation"/>
    <property type="evidence" value="ECO:0007669"/>
    <property type="project" value="UniProtKB-KW"/>
</dbReference>
<keyword evidence="2" id="KW-0808">Transferase</keyword>
<evidence type="ECO:0000256" key="3">
    <source>
        <dbReference type="ARBA" id="ARBA00022691"/>
    </source>
</evidence>
<evidence type="ECO:0000313" key="6">
    <source>
        <dbReference type="Proteomes" id="UP001396898"/>
    </source>
</evidence>
<protein>
    <submittedName>
        <fullName evidence="5">S-adenosyl-L-methionine-dependent methyltransferase</fullName>
    </submittedName>
</protein>
<evidence type="ECO:0000256" key="1">
    <source>
        <dbReference type="ARBA" id="ARBA00022603"/>
    </source>
</evidence>
<comment type="caution">
    <text evidence="5">The sequence shown here is derived from an EMBL/GenBank/DDBJ whole genome shotgun (WGS) entry which is preliminary data.</text>
</comment>
<evidence type="ECO:0000256" key="2">
    <source>
        <dbReference type="ARBA" id="ARBA00022679"/>
    </source>
</evidence>
<gene>
    <name evidence="5" type="ORF">PG991_009552</name>
</gene>
<dbReference type="InterPro" id="IPR036388">
    <property type="entry name" value="WH-like_DNA-bd_sf"/>
</dbReference>
<evidence type="ECO:0000313" key="5">
    <source>
        <dbReference type="EMBL" id="KAK8013281.1"/>
    </source>
</evidence>
<keyword evidence="3" id="KW-0949">S-adenosyl-L-methionine</keyword>
<feature type="domain" description="O-methyltransferase C-terminal" evidence="4">
    <location>
        <begin position="229"/>
        <end position="377"/>
    </location>
</feature>
<organism evidence="5 6">
    <name type="scientific">Apiospora marii</name>
    <dbReference type="NCBI Taxonomy" id="335849"/>
    <lineage>
        <taxon>Eukaryota</taxon>
        <taxon>Fungi</taxon>
        <taxon>Dikarya</taxon>
        <taxon>Ascomycota</taxon>
        <taxon>Pezizomycotina</taxon>
        <taxon>Sordariomycetes</taxon>
        <taxon>Xylariomycetidae</taxon>
        <taxon>Amphisphaeriales</taxon>
        <taxon>Apiosporaceae</taxon>
        <taxon>Apiospora</taxon>
    </lineage>
</organism>
<dbReference type="InterPro" id="IPR016461">
    <property type="entry name" value="COMT-like"/>
</dbReference>
<name>A0ABR1RKA0_9PEZI</name>
<dbReference type="InterPro" id="IPR029063">
    <property type="entry name" value="SAM-dependent_MTases_sf"/>
</dbReference>
<accession>A0ABR1RKA0</accession>
<evidence type="ECO:0000259" key="4">
    <source>
        <dbReference type="Pfam" id="PF00891"/>
    </source>
</evidence>
<dbReference type="PIRSF" id="PIRSF005739">
    <property type="entry name" value="O-mtase"/>
    <property type="match status" value="1"/>
</dbReference>
<dbReference type="EMBL" id="JAQQWI010000014">
    <property type="protein sequence ID" value="KAK8013281.1"/>
    <property type="molecule type" value="Genomic_DNA"/>
</dbReference>
<dbReference type="SUPFAM" id="SSF46785">
    <property type="entry name" value="Winged helix' DNA-binding domain"/>
    <property type="match status" value="1"/>
</dbReference>
<dbReference type="InterPro" id="IPR036390">
    <property type="entry name" value="WH_DNA-bd_sf"/>
</dbReference>
<dbReference type="Proteomes" id="UP001396898">
    <property type="component" value="Unassembled WGS sequence"/>
</dbReference>
<dbReference type="PANTHER" id="PTHR43712">
    <property type="entry name" value="PUTATIVE (AFU_ORTHOLOGUE AFUA_4G14580)-RELATED"/>
    <property type="match status" value="1"/>
</dbReference>
<reference evidence="5 6" key="1">
    <citation type="submission" date="2023-01" db="EMBL/GenBank/DDBJ databases">
        <title>Analysis of 21 Apiospora genomes using comparative genomics revels a genus with tremendous synthesis potential of carbohydrate active enzymes and secondary metabolites.</title>
        <authorList>
            <person name="Sorensen T."/>
        </authorList>
    </citation>
    <scope>NUCLEOTIDE SEQUENCE [LARGE SCALE GENOMIC DNA]</scope>
    <source>
        <strain evidence="5 6">CBS 20057</strain>
    </source>
</reference>
<proteinExistence type="predicted"/>
<dbReference type="SUPFAM" id="SSF53335">
    <property type="entry name" value="S-adenosyl-L-methionine-dependent methyltransferases"/>
    <property type="match status" value="1"/>
</dbReference>
<keyword evidence="1 5" id="KW-0489">Methyltransferase</keyword>
<dbReference type="Pfam" id="PF00891">
    <property type="entry name" value="Methyltransf_2"/>
    <property type="match status" value="1"/>
</dbReference>
<dbReference type="GO" id="GO:0008168">
    <property type="term" value="F:methyltransferase activity"/>
    <property type="evidence" value="ECO:0007669"/>
    <property type="project" value="UniProtKB-KW"/>
</dbReference>
<dbReference type="Gene3D" id="1.10.10.10">
    <property type="entry name" value="Winged helix-like DNA-binding domain superfamily/Winged helix DNA-binding domain"/>
    <property type="match status" value="1"/>
</dbReference>
<dbReference type="PROSITE" id="PS51683">
    <property type="entry name" value="SAM_OMT_II"/>
    <property type="match status" value="1"/>
</dbReference>